<dbReference type="GeneID" id="68879044"/>
<reference evidence="5" key="3">
    <citation type="submission" date="2021-10" db="EMBL/GenBank/DDBJ databases">
        <authorList>
            <person name="Mesa V."/>
        </authorList>
    </citation>
    <scope>NUCLEOTIDE SEQUENCE</scope>
    <source>
        <strain evidence="5">CC3_PB</strain>
    </source>
</reference>
<evidence type="ECO:0000256" key="2">
    <source>
        <dbReference type="ARBA" id="ARBA00022840"/>
    </source>
</evidence>
<accession>A0A2A7MLS4</accession>
<dbReference type="PROSITE" id="PS51161">
    <property type="entry name" value="ATP_CONE"/>
    <property type="match status" value="1"/>
</dbReference>
<dbReference type="RefSeq" id="WP_058296673.1">
    <property type="nucleotide sequence ID" value="NZ_CAKJVD010000083.1"/>
</dbReference>
<keyword evidence="2 3" id="KW-0067">ATP-binding</keyword>
<dbReference type="Proteomes" id="UP000431451">
    <property type="component" value="Unassembled WGS sequence"/>
</dbReference>
<evidence type="ECO:0000313" key="10">
    <source>
        <dbReference type="Proteomes" id="UP000431451"/>
    </source>
</evidence>
<feature type="domain" description="ATP-cone" evidence="4">
    <location>
        <begin position="1"/>
        <end position="89"/>
    </location>
</feature>
<dbReference type="Proteomes" id="UP000220840">
    <property type="component" value="Unassembled WGS sequence"/>
</dbReference>
<dbReference type="InterPro" id="IPR005144">
    <property type="entry name" value="ATP-cone_dom"/>
</dbReference>
<evidence type="ECO:0000313" key="9">
    <source>
        <dbReference type="Proteomes" id="UP000220840"/>
    </source>
</evidence>
<reference evidence="7 9" key="1">
    <citation type="submission" date="2017-10" db="EMBL/GenBank/DDBJ databases">
        <title>Effective Description of Clostridium neonatale sp. nov. linked to necrotizing enterocolitis in neonates and a clarification of species assignable to the genus Clostridium (Prazmowski 1880) emend. Lawson and Rainey 2016.</title>
        <authorList>
            <person name="Bernard K."/>
            <person name="Burdz T."/>
            <person name="Wiebe D."/>
            <person name="Balcewich B."/>
            <person name="Alfa M."/>
            <person name="Bernier A.-M."/>
        </authorList>
    </citation>
    <scope>NUCLEOTIDE SEQUENCE [LARGE SCALE GENOMIC DNA]</scope>
    <source>
        <strain evidence="7 9">LCDC99A005</strain>
    </source>
</reference>
<name>A0A2A7MLS4_9CLOT</name>
<dbReference type="AlphaFoldDB" id="A0A2A7MLS4"/>
<evidence type="ECO:0000313" key="6">
    <source>
        <dbReference type="EMBL" id="CAI3631666.1"/>
    </source>
</evidence>
<evidence type="ECO:0000313" key="8">
    <source>
        <dbReference type="EMBL" id="VCT85936.1"/>
    </source>
</evidence>
<evidence type="ECO:0000313" key="5">
    <source>
        <dbReference type="EMBL" id="CAG9704454.1"/>
    </source>
</evidence>
<protein>
    <submittedName>
        <fullName evidence="8">Transcriptional repressor NrdR</fullName>
    </submittedName>
</protein>
<sequence length="89" mass="10185">MDIIKKKGHKEEFNISKVRQSILNASNEINQTLSDSDLNVIEKEVLKKLTLLNREITSSYEVFSIVLYALKELGFNKVGDAYFKGSIEF</sequence>
<evidence type="ECO:0000313" key="7">
    <source>
        <dbReference type="EMBL" id="PEG32529.1"/>
    </source>
</evidence>
<keyword evidence="9" id="KW-1185">Reference proteome</keyword>
<evidence type="ECO:0000256" key="1">
    <source>
        <dbReference type="ARBA" id="ARBA00022741"/>
    </source>
</evidence>
<keyword evidence="1 3" id="KW-0547">Nucleotide-binding</keyword>
<dbReference type="Pfam" id="PF03477">
    <property type="entry name" value="ATP-cone"/>
    <property type="match status" value="1"/>
</dbReference>
<dbReference type="EMBL" id="CAKJVE010000004">
    <property type="protein sequence ID" value="CAG9704454.1"/>
    <property type="molecule type" value="Genomic_DNA"/>
</dbReference>
<gene>
    <name evidence="8" type="primary">nrdR_2</name>
    <name evidence="6" type="ORF">CNEO2_450015</name>
    <name evidence="5" type="ORF">CNEO_41276</name>
    <name evidence="8" type="ORF">CNEONATNEC25_03539</name>
    <name evidence="7" type="ORF">CQ394_12800</name>
</gene>
<dbReference type="EMBL" id="CAMTCP010000243">
    <property type="protein sequence ID" value="CAI3631666.1"/>
    <property type="molecule type" value="Genomic_DNA"/>
</dbReference>
<dbReference type="EMBL" id="PDCJ01000001">
    <property type="protein sequence ID" value="PEG32529.1"/>
    <property type="molecule type" value="Genomic_DNA"/>
</dbReference>
<evidence type="ECO:0000259" key="4">
    <source>
        <dbReference type="PROSITE" id="PS51161"/>
    </source>
</evidence>
<dbReference type="STRING" id="137838.GCA_001458595_04050"/>
<dbReference type="Proteomes" id="UP001189143">
    <property type="component" value="Unassembled WGS sequence"/>
</dbReference>
<dbReference type="GO" id="GO:0005524">
    <property type="term" value="F:ATP binding"/>
    <property type="evidence" value="ECO:0007669"/>
    <property type="project" value="UniProtKB-UniRule"/>
</dbReference>
<evidence type="ECO:0000256" key="3">
    <source>
        <dbReference type="PROSITE-ProRule" id="PRU00492"/>
    </source>
</evidence>
<dbReference type="Proteomes" id="UP000789738">
    <property type="component" value="Unassembled WGS sequence"/>
</dbReference>
<proteinExistence type="predicted"/>
<organism evidence="7 9">
    <name type="scientific">Clostridium neonatale</name>
    <dbReference type="NCBI Taxonomy" id="137838"/>
    <lineage>
        <taxon>Bacteria</taxon>
        <taxon>Bacillati</taxon>
        <taxon>Bacillota</taxon>
        <taxon>Clostridia</taxon>
        <taxon>Eubacteriales</taxon>
        <taxon>Clostridiaceae</taxon>
        <taxon>Clostridium</taxon>
    </lineage>
</organism>
<dbReference type="OrthoDB" id="1955101at2"/>
<dbReference type="EMBL" id="UWJD01000003">
    <property type="protein sequence ID" value="VCT85936.1"/>
    <property type="molecule type" value="Genomic_DNA"/>
</dbReference>
<reference evidence="8 10" key="2">
    <citation type="submission" date="2018-06" db="EMBL/GenBank/DDBJ databases">
        <authorList>
            <consortium name="IHU Genomes"/>
        </authorList>
    </citation>
    <scope>NUCLEOTIDE SEQUENCE [LARGE SCALE GENOMIC DNA]</scope>
    <source>
        <strain evidence="8 10">NEC25</strain>
    </source>
</reference>
<reference evidence="6" key="4">
    <citation type="submission" date="2022-10" db="EMBL/GenBank/DDBJ databases">
        <authorList>
            <person name="Aires J."/>
            <person name="Mesa V."/>
        </authorList>
    </citation>
    <scope>NUCLEOTIDE SEQUENCE</scope>
    <source>
        <strain evidence="6">Clostridium neonatale JD116</strain>
    </source>
</reference>